<dbReference type="EMBL" id="BLXT01005536">
    <property type="protein sequence ID" value="GFO23810.1"/>
    <property type="molecule type" value="Genomic_DNA"/>
</dbReference>
<sequence length="65" mass="6509">SPQKSDLNLSGPPSGQGIRGGARTRDRAVPADLRAALLAKKLDLIIEEVGVGGPADSETTIGSAG</sequence>
<comment type="caution">
    <text evidence="2">The sequence shown here is derived from an EMBL/GenBank/DDBJ whole genome shotgun (WGS) entry which is preliminary data.</text>
</comment>
<proteinExistence type="predicted"/>
<dbReference type="AlphaFoldDB" id="A0AAV4BWU3"/>
<feature type="region of interest" description="Disordered" evidence="1">
    <location>
        <begin position="1"/>
        <end position="26"/>
    </location>
</feature>
<organism evidence="2 3">
    <name type="scientific">Plakobranchus ocellatus</name>
    <dbReference type="NCBI Taxonomy" id="259542"/>
    <lineage>
        <taxon>Eukaryota</taxon>
        <taxon>Metazoa</taxon>
        <taxon>Spiralia</taxon>
        <taxon>Lophotrochozoa</taxon>
        <taxon>Mollusca</taxon>
        <taxon>Gastropoda</taxon>
        <taxon>Heterobranchia</taxon>
        <taxon>Euthyneura</taxon>
        <taxon>Panpulmonata</taxon>
        <taxon>Sacoglossa</taxon>
        <taxon>Placobranchoidea</taxon>
        <taxon>Plakobranchidae</taxon>
        <taxon>Plakobranchus</taxon>
    </lineage>
</organism>
<evidence type="ECO:0000256" key="1">
    <source>
        <dbReference type="SAM" id="MobiDB-lite"/>
    </source>
</evidence>
<protein>
    <submittedName>
        <fullName evidence="2">Uncharacterized protein</fullName>
    </submittedName>
</protein>
<keyword evidence="3" id="KW-1185">Reference proteome</keyword>
<feature type="non-terminal residue" evidence="2">
    <location>
        <position position="65"/>
    </location>
</feature>
<name>A0AAV4BWU3_9GAST</name>
<evidence type="ECO:0000313" key="3">
    <source>
        <dbReference type="Proteomes" id="UP000735302"/>
    </source>
</evidence>
<feature type="compositionally biased region" description="Polar residues" evidence="1">
    <location>
        <begin position="1"/>
        <end position="13"/>
    </location>
</feature>
<feature type="non-terminal residue" evidence="2">
    <location>
        <position position="1"/>
    </location>
</feature>
<evidence type="ECO:0000313" key="2">
    <source>
        <dbReference type="EMBL" id="GFO23810.1"/>
    </source>
</evidence>
<reference evidence="2 3" key="1">
    <citation type="journal article" date="2021" name="Elife">
        <title>Chloroplast acquisition without the gene transfer in kleptoplastic sea slugs, Plakobranchus ocellatus.</title>
        <authorList>
            <person name="Maeda T."/>
            <person name="Takahashi S."/>
            <person name="Yoshida T."/>
            <person name="Shimamura S."/>
            <person name="Takaki Y."/>
            <person name="Nagai Y."/>
            <person name="Toyoda A."/>
            <person name="Suzuki Y."/>
            <person name="Arimoto A."/>
            <person name="Ishii H."/>
            <person name="Satoh N."/>
            <person name="Nishiyama T."/>
            <person name="Hasebe M."/>
            <person name="Maruyama T."/>
            <person name="Minagawa J."/>
            <person name="Obokata J."/>
            <person name="Shigenobu S."/>
        </authorList>
    </citation>
    <scope>NUCLEOTIDE SEQUENCE [LARGE SCALE GENOMIC DNA]</scope>
</reference>
<gene>
    <name evidence="2" type="ORF">PoB_005031500</name>
</gene>
<accession>A0AAV4BWU3</accession>
<dbReference type="Proteomes" id="UP000735302">
    <property type="component" value="Unassembled WGS sequence"/>
</dbReference>